<feature type="transmembrane region" description="Helical" evidence="1">
    <location>
        <begin position="109"/>
        <end position="128"/>
    </location>
</feature>
<keyword evidence="3" id="KW-1185">Reference proteome</keyword>
<reference evidence="2 3" key="1">
    <citation type="submission" date="2016-07" db="EMBL/GenBank/DDBJ databases">
        <title>Pervasive Adenine N6-methylation of Active Genes in Fungi.</title>
        <authorList>
            <consortium name="DOE Joint Genome Institute"/>
            <person name="Mondo S.J."/>
            <person name="Dannebaum R.O."/>
            <person name="Kuo R.C."/>
            <person name="Labutti K."/>
            <person name="Haridas S."/>
            <person name="Kuo A."/>
            <person name="Salamov A."/>
            <person name="Ahrendt S.R."/>
            <person name="Lipzen A."/>
            <person name="Sullivan W."/>
            <person name="Andreopoulos W.B."/>
            <person name="Clum A."/>
            <person name="Lindquist E."/>
            <person name="Daum C."/>
            <person name="Ramamoorthy G.K."/>
            <person name="Gryganskyi A."/>
            <person name="Culley D."/>
            <person name="Magnuson J.K."/>
            <person name="James T.Y."/>
            <person name="O'Malley M.A."/>
            <person name="Stajich J.E."/>
            <person name="Spatafora J.W."/>
            <person name="Visel A."/>
            <person name="Grigoriev I.V."/>
        </authorList>
    </citation>
    <scope>NUCLEOTIDE SEQUENCE [LARGE SCALE GENOMIC DNA]</scope>
    <source>
        <strain evidence="2 3">JEL800</strain>
    </source>
</reference>
<organism evidence="2 3">
    <name type="scientific">Rhizoclosmatium globosum</name>
    <dbReference type="NCBI Taxonomy" id="329046"/>
    <lineage>
        <taxon>Eukaryota</taxon>
        <taxon>Fungi</taxon>
        <taxon>Fungi incertae sedis</taxon>
        <taxon>Chytridiomycota</taxon>
        <taxon>Chytridiomycota incertae sedis</taxon>
        <taxon>Chytridiomycetes</taxon>
        <taxon>Chytridiales</taxon>
        <taxon>Chytriomycetaceae</taxon>
        <taxon>Rhizoclosmatium</taxon>
    </lineage>
</organism>
<evidence type="ECO:0000313" key="3">
    <source>
        <dbReference type="Proteomes" id="UP000193642"/>
    </source>
</evidence>
<comment type="caution">
    <text evidence="2">The sequence shown here is derived from an EMBL/GenBank/DDBJ whole genome shotgun (WGS) entry which is preliminary data.</text>
</comment>
<dbReference type="Proteomes" id="UP000193642">
    <property type="component" value="Unassembled WGS sequence"/>
</dbReference>
<sequence length="129" mass="12572">MAAWYSCLCDASKAVNVCYDNSCPNDATRGTYRNQQISYCQALAQYSSGSASGISGGAVTGVPTAPVNVAVTTTSTVGSSGSGGGPVLTIPGSGSGSGAQTVTTKASSAVSDAMIAGVIILLISVVILA</sequence>
<protein>
    <submittedName>
        <fullName evidence="2">Uncharacterized protein</fullName>
    </submittedName>
</protein>
<keyword evidence="1" id="KW-0472">Membrane</keyword>
<accession>A0A1Y2C0U0</accession>
<proteinExistence type="predicted"/>
<evidence type="ECO:0000313" key="2">
    <source>
        <dbReference type="EMBL" id="ORY40639.1"/>
    </source>
</evidence>
<dbReference type="OrthoDB" id="2133936at2759"/>
<name>A0A1Y2C0U0_9FUNG</name>
<dbReference type="EMBL" id="MCGO01000034">
    <property type="protein sequence ID" value="ORY40639.1"/>
    <property type="molecule type" value="Genomic_DNA"/>
</dbReference>
<evidence type="ECO:0000256" key="1">
    <source>
        <dbReference type="SAM" id="Phobius"/>
    </source>
</evidence>
<dbReference type="AlphaFoldDB" id="A0A1Y2C0U0"/>
<keyword evidence="1" id="KW-0812">Transmembrane</keyword>
<gene>
    <name evidence="2" type="ORF">BCR33DRAFT_719188</name>
</gene>
<keyword evidence="1" id="KW-1133">Transmembrane helix</keyword>